<feature type="compositionally biased region" description="Low complexity" evidence="1">
    <location>
        <begin position="69"/>
        <end position="101"/>
    </location>
</feature>
<accession>A0AAV7URY6</accession>
<feature type="compositionally biased region" description="Basic and acidic residues" evidence="1">
    <location>
        <begin position="48"/>
        <end position="57"/>
    </location>
</feature>
<protein>
    <submittedName>
        <fullName evidence="2">Uncharacterized protein</fullName>
    </submittedName>
</protein>
<organism evidence="2 3">
    <name type="scientific">Pleurodeles waltl</name>
    <name type="common">Iberian ribbed newt</name>
    <dbReference type="NCBI Taxonomy" id="8319"/>
    <lineage>
        <taxon>Eukaryota</taxon>
        <taxon>Metazoa</taxon>
        <taxon>Chordata</taxon>
        <taxon>Craniata</taxon>
        <taxon>Vertebrata</taxon>
        <taxon>Euteleostomi</taxon>
        <taxon>Amphibia</taxon>
        <taxon>Batrachia</taxon>
        <taxon>Caudata</taxon>
        <taxon>Salamandroidea</taxon>
        <taxon>Salamandridae</taxon>
        <taxon>Pleurodelinae</taxon>
        <taxon>Pleurodeles</taxon>
    </lineage>
</organism>
<dbReference type="Proteomes" id="UP001066276">
    <property type="component" value="Chromosome 2_2"/>
</dbReference>
<gene>
    <name evidence="2" type="ORF">NDU88_001140</name>
</gene>
<feature type="compositionally biased region" description="Basic residues" evidence="1">
    <location>
        <begin position="35"/>
        <end position="45"/>
    </location>
</feature>
<dbReference type="EMBL" id="JANPWB010000004">
    <property type="protein sequence ID" value="KAJ1191825.1"/>
    <property type="molecule type" value="Genomic_DNA"/>
</dbReference>
<dbReference type="AlphaFoldDB" id="A0AAV7URY6"/>
<comment type="caution">
    <text evidence="2">The sequence shown here is derived from an EMBL/GenBank/DDBJ whole genome shotgun (WGS) entry which is preliminary data.</text>
</comment>
<evidence type="ECO:0000313" key="3">
    <source>
        <dbReference type="Proteomes" id="UP001066276"/>
    </source>
</evidence>
<name>A0AAV7URY6_PLEWA</name>
<proteinExistence type="predicted"/>
<sequence length="143" mass="15248">MDVCSRCPWHVTAPTLAGSRREPRIWRGRATLHLAWRKSHSKSQGRPKSPEDGEQQRRAGNPRPIRHPSASTTANAYPNAAAAAGRALRTPPVGSTPPVSSREATSRPTRDATASTEFPASLTTAARVADVPEAPLSGVRGGR</sequence>
<keyword evidence="3" id="KW-1185">Reference proteome</keyword>
<evidence type="ECO:0000256" key="1">
    <source>
        <dbReference type="SAM" id="MobiDB-lite"/>
    </source>
</evidence>
<reference evidence="2" key="1">
    <citation type="journal article" date="2022" name="bioRxiv">
        <title>Sequencing and chromosome-scale assembly of the giantPleurodeles waltlgenome.</title>
        <authorList>
            <person name="Brown T."/>
            <person name="Elewa A."/>
            <person name="Iarovenko S."/>
            <person name="Subramanian E."/>
            <person name="Araus A.J."/>
            <person name="Petzold A."/>
            <person name="Susuki M."/>
            <person name="Suzuki K.-i.T."/>
            <person name="Hayashi T."/>
            <person name="Toyoda A."/>
            <person name="Oliveira C."/>
            <person name="Osipova E."/>
            <person name="Leigh N.D."/>
            <person name="Simon A."/>
            <person name="Yun M.H."/>
        </authorList>
    </citation>
    <scope>NUCLEOTIDE SEQUENCE</scope>
    <source>
        <strain evidence="2">20211129_DDA</strain>
        <tissue evidence="2">Liver</tissue>
    </source>
</reference>
<feature type="compositionally biased region" description="Polar residues" evidence="1">
    <location>
        <begin position="111"/>
        <end position="124"/>
    </location>
</feature>
<feature type="region of interest" description="Disordered" evidence="1">
    <location>
        <begin position="35"/>
        <end position="143"/>
    </location>
</feature>
<evidence type="ECO:0000313" key="2">
    <source>
        <dbReference type="EMBL" id="KAJ1191825.1"/>
    </source>
</evidence>